<accession>L8GJ94</accession>
<organism evidence="1 2">
    <name type="scientific">Acanthamoeba castellanii (strain ATCC 30010 / Neff)</name>
    <dbReference type="NCBI Taxonomy" id="1257118"/>
    <lineage>
        <taxon>Eukaryota</taxon>
        <taxon>Amoebozoa</taxon>
        <taxon>Discosea</taxon>
        <taxon>Longamoebia</taxon>
        <taxon>Centramoebida</taxon>
        <taxon>Acanthamoebidae</taxon>
        <taxon>Acanthamoeba</taxon>
    </lineage>
</organism>
<name>L8GJ94_ACACF</name>
<keyword evidence="2" id="KW-1185">Reference proteome</keyword>
<protein>
    <submittedName>
        <fullName evidence="1">FAD linked oxidase</fullName>
    </submittedName>
</protein>
<reference evidence="1 2" key="1">
    <citation type="journal article" date="2013" name="Genome Biol.">
        <title>Genome of Acanthamoeba castellanii highlights extensive lateral gene transfer and early evolution of tyrosine kinase signaling.</title>
        <authorList>
            <person name="Clarke M."/>
            <person name="Lohan A.J."/>
            <person name="Liu B."/>
            <person name="Lagkouvardos I."/>
            <person name="Roy S."/>
            <person name="Zafar N."/>
            <person name="Bertelli C."/>
            <person name="Schilde C."/>
            <person name="Kianianmomeni A."/>
            <person name="Burglin T.R."/>
            <person name="Frech C."/>
            <person name="Turcotte B."/>
            <person name="Kopec K.O."/>
            <person name="Synnott J.M."/>
            <person name="Choo C."/>
            <person name="Paponov I."/>
            <person name="Finkler A."/>
            <person name="Soon Heng Tan C."/>
            <person name="Hutchins A.P."/>
            <person name="Weinmeier T."/>
            <person name="Rattei T."/>
            <person name="Chu J.S."/>
            <person name="Gimenez G."/>
            <person name="Irimia M."/>
            <person name="Rigden D.J."/>
            <person name="Fitzpatrick D.A."/>
            <person name="Lorenzo-Morales J."/>
            <person name="Bateman A."/>
            <person name="Chiu C.H."/>
            <person name="Tang P."/>
            <person name="Hegemann P."/>
            <person name="Fromm H."/>
            <person name="Raoult D."/>
            <person name="Greub G."/>
            <person name="Miranda-Saavedra D."/>
            <person name="Chen N."/>
            <person name="Nash P."/>
            <person name="Ginger M.L."/>
            <person name="Horn M."/>
            <person name="Schaap P."/>
            <person name="Caler L."/>
            <person name="Loftus B."/>
        </authorList>
    </citation>
    <scope>NUCLEOTIDE SEQUENCE [LARGE SCALE GENOMIC DNA]</scope>
    <source>
        <strain evidence="1 2">Neff</strain>
    </source>
</reference>
<dbReference type="InterPro" id="IPR029063">
    <property type="entry name" value="SAM-dependent_MTases_sf"/>
</dbReference>
<dbReference type="VEuPathDB" id="AmoebaDB:ACA1_001530"/>
<dbReference type="KEGG" id="acan:ACA1_001530"/>
<dbReference type="OrthoDB" id="415825at2759"/>
<evidence type="ECO:0000313" key="1">
    <source>
        <dbReference type="EMBL" id="ELR12261.1"/>
    </source>
</evidence>
<evidence type="ECO:0000313" key="2">
    <source>
        <dbReference type="Proteomes" id="UP000011083"/>
    </source>
</evidence>
<sequence length="955" mass="105126">MLKKTWRQLKQLREQKDEIARETVSIMSRLGKIGQLHDYVSIGDNGKMVLPLREALGMRGQVWVVHDVRPESSEIPVPLGHFVLVDYQDVTTPGWAIPDESADLVTMNQGLHHLPQTDIMKFLGEKGQAPTSELDLIPMLDLAHSVFNAVTGVSLHDERNEVRAFRSVLAWREIIEAAGLVDTMVYEVQADDPTVDEMMCFYKPPFTHYGPRDDLPELSELQLPAPPPFVPVLANLFKQIPATALDVLRTTIEGLITNLPSLASTLLAYVGTTTSPGASHVIKQAIDRLTAEVATWLERFRPFIESSDSGDDAALNFLPPELFLIVPALNKRVALGTASPMEMVAAAILHDLQVAFAAGPAAAADDNKELSESAPASISTRGFTSVDVTQKLTTLTRALPGLLEQSVLDDIEVPPLAQRAIRSFLAASASAKEYEAATSGVESPHAKTEDRFLPIGEGAVKYLDLQAWKELSTALDEITKRRVAPPPLHAIIAAAGAKESLRGTDSAAVWARALSAVLGSPLVYLTRALVFQLRLPGISPKSGARRRAEDEESANPLLEALRPFTEPPTNDAVMEEGHFVDVHNVAEVVSATFGYTSITARPTDVTAIIARRLKNNTLRLADLSSSKLQKQREVVPLLGLDRLRKAVTLNVSELKIRYRPVLETDPTYQRKVDELLLQLSESGWVKPLHRNDGHFTWFKLPEWMQVEMVQIFGESMNHTPWYRFPFMPFIKLYFEVLLKEVGIVRSEHGLVKALFSNAFLTDLIPGVVMFGLFLQLQLLALPVKSIGGEEYTPELMVEQVVLLTPPAAASSSQPIAWRKIDKRISAQQVAEGEGLYILTVPTFKPLTEILRKIASKLPQSQVLEISNQRVVQVKVLLPASSAETDEDEAALQAKLGAITGCAVMFTYRFPVDGSSASSRPRLCVSLRVATLAVVRLFQVCAQLGVSVEQVYDFYA</sequence>
<dbReference type="EMBL" id="KB008120">
    <property type="protein sequence ID" value="ELR12261.1"/>
    <property type="molecule type" value="Genomic_DNA"/>
</dbReference>
<dbReference type="Proteomes" id="UP000011083">
    <property type="component" value="Unassembled WGS sequence"/>
</dbReference>
<dbReference type="AlphaFoldDB" id="L8GJ94"/>
<proteinExistence type="predicted"/>
<gene>
    <name evidence="1" type="ORF">ACA1_001530</name>
</gene>
<dbReference type="SUPFAM" id="SSF53335">
    <property type="entry name" value="S-adenosyl-L-methionine-dependent methyltransferases"/>
    <property type="match status" value="1"/>
</dbReference>
<dbReference type="RefSeq" id="XP_004334274.1">
    <property type="nucleotide sequence ID" value="XM_004334226.1"/>
</dbReference>
<dbReference type="GeneID" id="14912752"/>